<dbReference type="EnsemblPlants" id="AET5Gv20898500.1">
    <property type="protein sequence ID" value="AET5Gv20898500.1"/>
    <property type="gene ID" value="AET5Gv20898500"/>
</dbReference>
<evidence type="ECO:0000256" key="1">
    <source>
        <dbReference type="SAM" id="MobiDB-lite"/>
    </source>
</evidence>
<evidence type="ECO:0000313" key="2">
    <source>
        <dbReference type="EnsemblPlants" id="AET5Gv20898500.1"/>
    </source>
</evidence>
<reference evidence="2" key="3">
    <citation type="journal article" date="2017" name="Nature">
        <title>Genome sequence of the progenitor of the wheat D genome Aegilops tauschii.</title>
        <authorList>
            <person name="Luo M.C."/>
            <person name="Gu Y.Q."/>
            <person name="Puiu D."/>
            <person name="Wang H."/>
            <person name="Twardziok S.O."/>
            <person name="Deal K.R."/>
            <person name="Huo N."/>
            <person name="Zhu T."/>
            <person name="Wang L."/>
            <person name="Wang Y."/>
            <person name="McGuire P.E."/>
            <person name="Liu S."/>
            <person name="Long H."/>
            <person name="Ramasamy R.K."/>
            <person name="Rodriguez J.C."/>
            <person name="Van S.L."/>
            <person name="Yuan L."/>
            <person name="Wang Z."/>
            <person name="Xia Z."/>
            <person name="Xiao L."/>
            <person name="Anderson O.D."/>
            <person name="Ouyang S."/>
            <person name="Liang Y."/>
            <person name="Zimin A.V."/>
            <person name="Pertea G."/>
            <person name="Qi P."/>
            <person name="Bennetzen J.L."/>
            <person name="Dai X."/>
            <person name="Dawson M.W."/>
            <person name="Muller H.G."/>
            <person name="Kugler K."/>
            <person name="Rivarola-Duarte L."/>
            <person name="Spannagl M."/>
            <person name="Mayer K.F.X."/>
            <person name="Lu F.H."/>
            <person name="Bevan M.W."/>
            <person name="Leroy P."/>
            <person name="Li P."/>
            <person name="You F.M."/>
            <person name="Sun Q."/>
            <person name="Liu Z."/>
            <person name="Lyons E."/>
            <person name="Wicker T."/>
            <person name="Salzberg S.L."/>
            <person name="Devos K.M."/>
            <person name="Dvorak J."/>
        </authorList>
    </citation>
    <scope>NUCLEOTIDE SEQUENCE [LARGE SCALE GENOMIC DNA]</scope>
    <source>
        <strain evidence="2">cv. AL8/78</strain>
    </source>
</reference>
<reference evidence="2" key="5">
    <citation type="journal article" date="2021" name="G3 (Bethesda)">
        <title>Aegilops tauschii genome assembly Aet v5.0 features greater sequence contiguity and improved annotation.</title>
        <authorList>
            <person name="Wang L."/>
            <person name="Zhu T."/>
            <person name="Rodriguez J.C."/>
            <person name="Deal K.R."/>
            <person name="Dubcovsky J."/>
            <person name="McGuire P.E."/>
            <person name="Lux T."/>
            <person name="Spannagl M."/>
            <person name="Mayer K.F.X."/>
            <person name="Baldrich P."/>
            <person name="Meyers B.C."/>
            <person name="Huo N."/>
            <person name="Gu Y.Q."/>
            <person name="Zhou H."/>
            <person name="Devos K.M."/>
            <person name="Bennetzen J.L."/>
            <person name="Unver T."/>
            <person name="Budak H."/>
            <person name="Gulick P.J."/>
            <person name="Galiba G."/>
            <person name="Kalapos B."/>
            <person name="Nelson D.R."/>
            <person name="Li P."/>
            <person name="You F.M."/>
            <person name="Luo M.C."/>
            <person name="Dvorak J."/>
        </authorList>
    </citation>
    <scope>NUCLEOTIDE SEQUENCE [LARGE SCALE GENOMIC DNA]</scope>
    <source>
        <strain evidence="2">cv. AL8/78</strain>
    </source>
</reference>
<dbReference type="Gramene" id="AET5Gv20898500.1">
    <property type="protein sequence ID" value="AET5Gv20898500.1"/>
    <property type="gene ID" value="AET5Gv20898500"/>
</dbReference>
<feature type="compositionally biased region" description="Low complexity" evidence="1">
    <location>
        <begin position="48"/>
        <end position="63"/>
    </location>
</feature>
<keyword evidence="3" id="KW-1185">Reference proteome</keyword>
<proteinExistence type="predicted"/>
<accession>A0A453LSG6</accession>
<evidence type="ECO:0000313" key="3">
    <source>
        <dbReference type="Proteomes" id="UP000015105"/>
    </source>
</evidence>
<feature type="region of interest" description="Disordered" evidence="1">
    <location>
        <begin position="1"/>
        <end position="90"/>
    </location>
</feature>
<name>A0A453LSG6_AEGTS</name>
<dbReference type="AlphaFoldDB" id="A0A453LSG6"/>
<reference evidence="3" key="2">
    <citation type="journal article" date="2017" name="Nat. Plants">
        <title>The Aegilops tauschii genome reveals multiple impacts of transposons.</title>
        <authorList>
            <person name="Zhao G."/>
            <person name="Zou C."/>
            <person name="Li K."/>
            <person name="Wang K."/>
            <person name="Li T."/>
            <person name="Gao L."/>
            <person name="Zhang X."/>
            <person name="Wang H."/>
            <person name="Yang Z."/>
            <person name="Liu X."/>
            <person name="Jiang W."/>
            <person name="Mao L."/>
            <person name="Kong X."/>
            <person name="Jiao Y."/>
            <person name="Jia J."/>
        </authorList>
    </citation>
    <scope>NUCLEOTIDE SEQUENCE [LARGE SCALE GENOMIC DNA]</scope>
    <source>
        <strain evidence="3">cv. AL8/78</strain>
    </source>
</reference>
<reference evidence="3" key="1">
    <citation type="journal article" date="2014" name="Science">
        <title>Ancient hybridizations among the ancestral genomes of bread wheat.</title>
        <authorList>
            <consortium name="International Wheat Genome Sequencing Consortium,"/>
            <person name="Marcussen T."/>
            <person name="Sandve S.R."/>
            <person name="Heier L."/>
            <person name="Spannagl M."/>
            <person name="Pfeifer M."/>
            <person name="Jakobsen K.S."/>
            <person name="Wulff B.B."/>
            <person name="Steuernagel B."/>
            <person name="Mayer K.F."/>
            <person name="Olsen O.A."/>
        </authorList>
    </citation>
    <scope>NUCLEOTIDE SEQUENCE [LARGE SCALE GENOMIC DNA]</scope>
    <source>
        <strain evidence="3">cv. AL8/78</strain>
    </source>
</reference>
<protein>
    <submittedName>
        <fullName evidence="2">Uncharacterized protein</fullName>
    </submittedName>
</protein>
<feature type="compositionally biased region" description="Basic and acidic residues" evidence="1">
    <location>
        <begin position="8"/>
        <end position="17"/>
    </location>
</feature>
<sequence>PTHIAATHRLEPRRQRPDPPQQSPPPNDDEQQWREDEERDGGSGGGEQQQQAKATQQQALGLGDVDAAKISSRRGEFIPSWPDTGSHGSA</sequence>
<reference evidence="2" key="4">
    <citation type="submission" date="2019-03" db="UniProtKB">
        <authorList>
            <consortium name="EnsemblPlants"/>
        </authorList>
    </citation>
    <scope>IDENTIFICATION</scope>
</reference>
<organism evidence="2 3">
    <name type="scientific">Aegilops tauschii subsp. strangulata</name>
    <name type="common">Goatgrass</name>
    <dbReference type="NCBI Taxonomy" id="200361"/>
    <lineage>
        <taxon>Eukaryota</taxon>
        <taxon>Viridiplantae</taxon>
        <taxon>Streptophyta</taxon>
        <taxon>Embryophyta</taxon>
        <taxon>Tracheophyta</taxon>
        <taxon>Spermatophyta</taxon>
        <taxon>Magnoliopsida</taxon>
        <taxon>Liliopsida</taxon>
        <taxon>Poales</taxon>
        <taxon>Poaceae</taxon>
        <taxon>BOP clade</taxon>
        <taxon>Pooideae</taxon>
        <taxon>Triticodae</taxon>
        <taxon>Triticeae</taxon>
        <taxon>Triticinae</taxon>
        <taxon>Aegilops</taxon>
    </lineage>
</organism>
<dbReference type="Proteomes" id="UP000015105">
    <property type="component" value="Chromosome 5D"/>
</dbReference>